<dbReference type="PROSITE" id="PS50097">
    <property type="entry name" value="BTB"/>
    <property type="match status" value="2"/>
</dbReference>
<evidence type="ECO:0000256" key="1">
    <source>
        <dbReference type="PROSITE-ProRule" id="PRU00235"/>
    </source>
</evidence>
<dbReference type="CDD" id="cd18186">
    <property type="entry name" value="BTB_POZ_ZBTB_KLHL-like"/>
    <property type="match status" value="2"/>
</dbReference>
<evidence type="ECO:0000259" key="3">
    <source>
        <dbReference type="PROSITE" id="PS50097"/>
    </source>
</evidence>
<evidence type="ECO:0000313" key="4">
    <source>
        <dbReference type="EMBL" id="OQR82494.1"/>
    </source>
</evidence>
<dbReference type="InterPro" id="IPR000408">
    <property type="entry name" value="Reg_chr_condens"/>
</dbReference>
<dbReference type="InterPro" id="IPR011333">
    <property type="entry name" value="SKP1/BTB/POZ_sf"/>
</dbReference>
<feature type="transmembrane region" description="Helical" evidence="2">
    <location>
        <begin position="909"/>
        <end position="925"/>
    </location>
</feature>
<feature type="transmembrane region" description="Helical" evidence="2">
    <location>
        <begin position="879"/>
        <end position="897"/>
    </location>
</feature>
<feature type="repeat" description="RCC1" evidence="1">
    <location>
        <begin position="268"/>
        <end position="350"/>
    </location>
</feature>
<feature type="domain" description="BTB" evidence="3">
    <location>
        <begin position="680"/>
        <end position="746"/>
    </location>
</feature>
<comment type="caution">
    <text evidence="4">The sequence shown here is derived from an EMBL/GenBank/DDBJ whole genome shotgun (WGS) entry which is preliminary data.</text>
</comment>
<evidence type="ECO:0000256" key="2">
    <source>
        <dbReference type="SAM" id="Phobius"/>
    </source>
</evidence>
<organism evidence="4 5">
    <name type="scientific">Achlya hypogyna</name>
    <name type="common">Oomycete</name>
    <name type="synonym">Protoachlya hypogyna</name>
    <dbReference type="NCBI Taxonomy" id="1202772"/>
    <lineage>
        <taxon>Eukaryota</taxon>
        <taxon>Sar</taxon>
        <taxon>Stramenopiles</taxon>
        <taxon>Oomycota</taxon>
        <taxon>Saprolegniomycetes</taxon>
        <taxon>Saprolegniales</taxon>
        <taxon>Achlyaceae</taxon>
        <taxon>Achlya</taxon>
    </lineage>
</organism>
<keyword evidence="2" id="KW-0472">Membrane</keyword>
<sequence>MGRVCERYKQGLRLSMNALGANRTPAPSKSIEDSSKPPGNVVCRINGISLPRSSTNQFVDKATTLIRTVDCTLTGDIIELFVNEIVVMTHELEGIFEHTGNTCFPFTASEVVWKTGILITNISADVGLCNHKWGFHLNVRAEGILRARIGSVTGPPVHVLYEFYSLGKGIDGALGHGNFDDVAAPQPIETFYAHTSGMLQIASIAAASDPSGANAAHSLAVTTTGAHFADIVNLGVFVGLPYGVRYSKQKELSPLRRGGYSVAVTESGSVYTWGKWLNGRLGCFLNSLGMCYIHWLGLGPIPPVPSRKNIASKPVLQQYQLSPMRVASFDGVHVAQVASGPAHAMAITSSGQLYAWGKNSHGQLGLGHCLDQFEPQVIVFPKQSPQSSLERTKDMHLAITASACGDMLSMAVDSTGHVWTWGAGVCGKRLPSTVLERGLRSEFVPWPWLHPQRMLKLPPTIACVAAGSNHFHAYTAVGDVYSWNLVVLIEFPEPKLQQDWDTVEGISCGGGYEMQRNNLPQLDVRASVVIEGLSFLARDLAQLWLQCKSLDSAGCQCDLILIASGQKIFVHQMVSMGNVPLVYVLAARCPHLRDRLVDELQSRNATGLTELILHDLRYDLCLLVLEYLYTDTLLTPLDPASSTPLDLHTTALEFVVAGSSSAPSSFGSDFEAALGSFVWSDLVLVAQGERIHVHKCMLIARSEYFRGLFGSQLREAFLAELSVDVSFATLRRVLVFVYTGVLAEAATDDVLLDDLIAADRLGIPRLKVNMFLSILVDLALCEARLDITFENCMEFLVVADMISAHVLREAAVTFILDNLRVLTEAPSFLQLVQDYPKLMDEIIHHPSRAKERMAWREYEQQMQREAAETTPEWRDEAEFPLLPFVFLIAFALAYAFVAGELPRPESNIPIYNGLMLLGLAGYVVFKFKSA</sequence>
<dbReference type="Gene3D" id="3.30.710.10">
    <property type="entry name" value="Potassium Channel Kv1.1, Chain A"/>
    <property type="match status" value="2"/>
</dbReference>
<dbReference type="Pfam" id="PF00651">
    <property type="entry name" value="BTB"/>
    <property type="match status" value="1"/>
</dbReference>
<feature type="domain" description="BTB" evidence="3">
    <location>
        <begin position="557"/>
        <end position="637"/>
    </location>
</feature>
<dbReference type="InterPro" id="IPR009091">
    <property type="entry name" value="RCC1/BLIP-II"/>
</dbReference>
<dbReference type="OrthoDB" id="9997739at2759"/>
<dbReference type="CDD" id="cd14733">
    <property type="entry name" value="BACK"/>
    <property type="match status" value="1"/>
</dbReference>
<dbReference type="AlphaFoldDB" id="A0A1V9Y9X6"/>
<accession>A0A1V9Y9X6</accession>
<gene>
    <name evidence="4" type="ORF">ACHHYP_15929</name>
</gene>
<reference evidence="4 5" key="1">
    <citation type="journal article" date="2014" name="Genome Biol. Evol.">
        <title>The secreted proteins of Achlya hypogyna and Thraustotheca clavata identify the ancestral oomycete secretome and reveal gene acquisitions by horizontal gene transfer.</title>
        <authorList>
            <person name="Misner I."/>
            <person name="Blouin N."/>
            <person name="Leonard G."/>
            <person name="Richards T.A."/>
            <person name="Lane C.E."/>
        </authorList>
    </citation>
    <scope>NUCLEOTIDE SEQUENCE [LARGE SCALE GENOMIC DNA]</scope>
    <source>
        <strain evidence="4 5">ATCC 48635</strain>
    </source>
</reference>
<dbReference type="PANTHER" id="PTHR45982:SF1">
    <property type="entry name" value="REGULATOR OF CHROMOSOME CONDENSATION"/>
    <property type="match status" value="1"/>
</dbReference>
<keyword evidence="2" id="KW-1133">Transmembrane helix</keyword>
<dbReference type="Gene3D" id="1.25.40.420">
    <property type="match status" value="1"/>
</dbReference>
<protein>
    <submittedName>
        <fullName evidence="4">Transmembrane protein</fullName>
    </submittedName>
</protein>
<feature type="repeat" description="RCC1" evidence="1">
    <location>
        <begin position="351"/>
        <end position="415"/>
    </location>
</feature>
<dbReference type="InterPro" id="IPR000210">
    <property type="entry name" value="BTB/POZ_dom"/>
</dbReference>
<proteinExistence type="predicted"/>
<dbReference type="PRINTS" id="PR00633">
    <property type="entry name" value="RCCNDNSATION"/>
</dbReference>
<evidence type="ECO:0000313" key="5">
    <source>
        <dbReference type="Proteomes" id="UP000243579"/>
    </source>
</evidence>
<feature type="repeat" description="RCC1" evidence="1">
    <location>
        <begin position="416"/>
        <end position="477"/>
    </location>
</feature>
<dbReference type="PANTHER" id="PTHR45982">
    <property type="entry name" value="REGULATOR OF CHROMOSOME CONDENSATION"/>
    <property type="match status" value="1"/>
</dbReference>
<dbReference type="SUPFAM" id="SSF50985">
    <property type="entry name" value="RCC1/BLIP-II"/>
    <property type="match status" value="1"/>
</dbReference>
<dbReference type="Pfam" id="PF00415">
    <property type="entry name" value="RCC1"/>
    <property type="match status" value="1"/>
</dbReference>
<keyword evidence="2 4" id="KW-0812">Transmembrane</keyword>
<dbReference type="SUPFAM" id="SSF54695">
    <property type="entry name" value="POZ domain"/>
    <property type="match status" value="2"/>
</dbReference>
<dbReference type="InterPro" id="IPR051553">
    <property type="entry name" value="Ran_GTPase-activating"/>
</dbReference>
<dbReference type="EMBL" id="JNBR01002439">
    <property type="protein sequence ID" value="OQR82494.1"/>
    <property type="molecule type" value="Genomic_DNA"/>
</dbReference>
<dbReference type="PROSITE" id="PS50012">
    <property type="entry name" value="RCC1_3"/>
    <property type="match status" value="3"/>
</dbReference>
<dbReference type="STRING" id="1202772.A0A1V9Y9X6"/>
<name>A0A1V9Y9X6_ACHHY</name>
<dbReference type="Proteomes" id="UP000243579">
    <property type="component" value="Unassembled WGS sequence"/>
</dbReference>
<dbReference type="SMART" id="SM00225">
    <property type="entry name" value="BTB"/>
    <property type="match status" value="2"/>
</dbReference>
<keyword evidence="5" id="KW-1185">Reference proteome</keyword>
<dbReference type="Gene3D" id="2.130.10.30">
    <property type="entry name" value="Regulator of chromosome condensation 1/beta-lactamase-inhibitor protein II"/>
    <property type="match status" value="1"/>
</dbReference>